<dbReference type="Proteomes" id="UP000094378">
    <property type="component" value="Chromosome"/>
</dbReference>
<dbReference type="RefSeq" id="WP_069117123.1">
    <property type="nucleotide sequence ID" value="NZ_CP017015.1"/>
</dbReference>
<evidence type="ECO:0000313" key="2">
    <source>
        <dbReference type="EMBL" id="AOG60862.1"/>
    </source>
</evidence>
<reference evidence="2 3" key="1">
    <citation type="submission" date="2016-08" db="EMBL/GenBank/DDBJ databases">
        <title>Complete genome sequence of Spiroplasma helicoides TABS-2 (DSM 22551).</title>
        <authorList>
            <person name="Shen W.-Y."/>
            <person name="Lo W.-S."/>
            <person name="Lai Y.-C."/>
            <person name="Kuo C.-H."/>
        </authorList>
    </citation>
    <scope>NUCLEOTIDE SEQUENCE [LARGE SCALE GENOMIC DNA]</scope>
    <source>
        <strain evidence="2 3">TABS-2</strain>
    </source>
</reference>
<gene>
    <name evidence="2" type="ORF">SHELI_v1c09130</name>
</gene>
<protein>
    <submittedName>
        <fullName evidence="2">Uncharacterized protein</fullName>
    </submittedName>
</protein>
<feature type="transmembrane region" description="Helical" evidence="1">
    <location>
        <begin position="72"/>
        <end position="93"/>
    </location>
</feature>
<feature type="transmembrane region" description="Helical" evidence="1">
    <location>
        <begin position="99"/>
        <end position="122"/>
    </location>
</feature>
<accession>A0A1B3SLP8</accession>
<evidence type="ECO:0000313" key="3">
    <source>
        <dbReference type="Proteomes" id="UP000094378"/>
    </source>
</evidence>
<sequence length="257" mass="29600">MILLIGSSGVTNYVFIFLSCAIAFFICNVMYVYSKNLGTKNLKNVKNFFENLIDLDSLECVNKYGVKKVLKITSICTFTGLLLAVLINLYTVITTTDTTLFWISLIVLVVSCFVMIVYYLFLNIQTFLNFRKSTSISEEEAESYFNSLKQLYGSQYTKIDIMMPFTNNKAVILVNKVQEKYSSTLAKIKKPDIYSKAFNEFKSYLNINYYHFTKLFPMFGVYGVKLNNIESSMDDYKLALITNFLSYIYKPQKLSTS</sequence>
<dbReference type="EMBL" id="CP017015">
    <property type="protein sequence ID" value="AOG60862.1"/>
    <property type="molecule type" value="Genomic_DNA"/>
</dbReference>
<keyword evidence="1" id="KW-1133">Transmembrane helix</keyword>
<dbReference type="KEGG" id="shj:SHELI_v1c09130"/>
<name>A0A1B3SLP8_9MOLU</name>
<keyword evidence="1" id="KW-0472">Membrane</keyword>
<dbReference type="OrthoDB" id="9854355at2"/>
<feature type="transmembrane region" description="Helical" evidence="1">
    <location>
        <begin position="12"/>
        <end position="33"/>
    </location>
</feature>
<organism evidence="2 3">
    <name type="scientific">Spiroplasma helicoides</name>
    <dbReference type="NCBI Taxonomy" id="216938"/>
    <lineage>
        <taxon>Bacteria</taxon>
        <taxon>Bacillati</taxon>
        <taxon>Mycoplasmatota</taxon>
        <taxon>Mollicutes</taxon>
        <taxon>Entomoplasmatales</taxon>
        <taxon>Spiroplasmataceae</taxon>
        <taxon>Spiroplasma</taxon>
    </lineage>
</organism>
<dbReference type="AlphaFoldDB" id="A0A1B3SLP8"/>
<proteinExistence type="predicted"/>
<keyword evidence="1" id="KW-0812">Transmembrane</keyword>
<keyword evidence="3" id="KW-1185">Reference proteome</keyword>
<evidence type="ECO:0000256" key="1">
    <source>
        <dbReference type="SAM" id="Phobius"/>
    </source>
</evidence>